<feature type="transmembrane region" description="Helical" evidence="7">
    <location>
        <begin position="155"/>
        <end position="173"/>
    </location>
</feature>
<feature type="transmembrane region" description="Helical" evidence="7">
    <location>
        <begin position="57"/>
        <end position="83"/>
    </location>
</feature>
<dbReference type="RefSeq" id="WP_127200858.1">
    <property type="nucleotide sequence ID" value="NZ_RZNX01000013.1"/>
</dbReference>
<comment type="similarity">
    <text evidence="2">Belongs to the peptidase S54 family.</text>
</comment>
<dbReference type="OrthoDB" id="9813074at2"/>
<keyword evidence="9" id="KW-0645">Protease</keyword>
<dbReference type="GO" id="GO:0006508">
    <property type="term" value="P:proteolysis"/>
    <property type="evidence" value="ECO:0007669"/>
    <property type="project" value="UniProtKB-KW"/>
</dbReference>
<keyword evidence="3 7" id="KW-0812">Transmembrane</keyword>
<dbReference type="SUPFAM" id="SSF144091">
    <property type="entry name" value="Rhomboid-like"/>
    <property type="match status" value="1"/>
</dbReference>
<dbReference type="InterPro" id="IPR050925">
    <property type="entry name" value="Rhomboid_protease_S54"/>
</dbReference>
<organism evidence="9 10">
    <name type="scientific">Paenibacillus zeisoli</name>
    <dbReference type="NCBI Taxonomy" id="2496267"/>
    <lineage>
        <taxon>Bacteria</taxon>
        <taxon>Bacillati</taxon>
        <taxon>Bacillota</taxon>
        <taxon>Bacilli</taxon>
        <taxon>Bacillales</taxon>
        <taxon>Paenibacillaceae</taxon>
        <taxon>Paenibacillus</taxon>
    </lineage>
</organism>
<keyword evidence="4" id="KW-0378">Hydrolase</keyword>
<dbReference type="AlphaFoldDB" id="A0A433X1G8"/>
<dbReference type="EMBL" id="RZNX01000013">
    <property type="protein sequence ID" value="RUT27938.1"/>
    <property type="molecule type" value="Genomic_DNA"/>
</dbReference>
<evidence type="ECO:0000256" key="1">
    <source>
        <dbReference type="ARBA" id="ARBA00004141"/>
    </source>
</evidence>
<evidence type="ECO:0000256" key="2">
    <source>
        <dbReference type="ARBA" id="ARBA00009045"/>
    </source>
</evidence>
<evidence type="ECO:0000259" key="8">
    <source>
        <dbReference type="Pfam" id="PF01694"/>
    </source>
</evidence>
<comment type="caution">
    <text evidence="9">The sequence shown here is derived from an EMBL/GenBank/DDBJ whole genome shotgun (WGS) entry which is preliminary data.</text>
</comment>
<proteinExistence type="inferred from homology"/>
<keyword evidence="10" id="KW-1185">Reference proteome</keyword>
<evidence type="ECO:0000256" key="5">
    <source>
        <dbReference type="ARBA" id="ARBA00022989"/>
    </source>
</evidence>
<keyword evidence="5 7" id="KW-1133">Transmembrane helix</keyword>
<name>A0A433X1G8_9BACL</name>
<feature type="transmembrane region" description="Helical" evidence="7">
    <location>
        <begin position="122"/>
        <end position="143"/>
    </location>
</feature>
<feature type="transmembrane region" description="Helical" evidence="7">
    <location>
        <begin position="179"/>
        <end position="196"/>
    </location>
</feature>
<feature type="transmembrane region" description="Helical" evidence="7">
    <location>
        <begin position="12"/>
        <end position="37"/>
    </location>
</feature>
<feature type="transmembrane region" description="Helical" evidence="7">
    <location>
        <begin position="95"/>
        <end position="116"/>
    </location>
</feature>
<evidence type="ECO:0000256" key="3">
    <source>
        <dbReference type="ARBA" id="ARBA00022692"/>
    </source>
</evidence>
<evidence type="ECO:0000256" key="6">
    <source>
        <dbReference type="ARBA" id="ARBA00023136"/>
    </source>
</evidence>
<sequence length="199" mass="22760">MIFIRYENLKSYLRYYPVTSLILLINIVMFLLVAFNGNDLLRFGALTNDVSYEHEKWRYLTAIFLHDGFDHILFNSFALMVFAPPMERLLGSWKYAVLYVGSGLLANALSMAYYNYQMEPTLTVGASGAIYGVYGAFLYVALFQRQFMDDASRKTLYAILMVGLVFSVIVDNINWTAHLGGLITGFFIYGILIRLSRSR</sequence>
<dbReference type="PANTHER" id="PTHR43731:SF14">
    <property type="entry name" value="PRESENILIN-ASSOCIATED RHOMBOID-LIKE PROTEIN, MITOCHONDRIAL"/>
    <property type="match status" value="1"/>
</dbReference>
<accession>A0A433X1G8</accession>
<gene>
    <name evidence="9" type="ORF">EJP77_19075</name>
</gene>
<keyword evidence="6 7" id="KW-0472">Membrane</keyword>
<comment type="subcellular location">
    <subcellularLocation>
        <location evidence="1">Membrane</location>
        <topology evidence="1">Multi-pass membrane protein</topology>
    </subcellularLocation>
</comment>
<evidence type="ECO:0000256" key="7">
    <source>
        <dbReference type="SAM" id="Phobius"/>
    </source>
</evidence>
<dbReference type="Pfam" id="PF01694">
    <property type="entry name" value="Rhomboid"/>
    <property type="match status" value="1"/>
</dbReference>
<dbReference type="Gene3D" id="1.20.1540.10">
    <property type="entry name" value="Rhomboid-like"/>
    <property type="match status" value="1"/>
</dbReference>
<evidence type="ECO:0000256" key="4">
    <source>
        <dbReference type="ARBA" id="ARBA00022801"/>
    </source>
</evidence>
<reference evidence="9 10" key="1">
    <citation type="submission" date="2018-12" db="EMBL/GenBank/DDBJ databases">
        <authorList>
            <person name="Sun L."/>
            <person name="Chen Z."/>
        </authorList>
    </citation>
    <scope>NUCLEOTIDE SEQUENCE [LARGE SCALE GENOMIC DNA]</scope>
    <source>
        <strain evidence="9 10">3-5-3</strain>
    </source>
</reference>
<dbReference type="Proteomes" id="UP000272464">
    <property type="component" value="Unassembled WGS sequence"/>
</dbReference>
<evidence type="ECO:0000313" key="9">
    <source>
        <dbReference type="EMBL" id="RUT27938.1"/>
    </source>
</evidence>
<feature type="domain" description="Peptidase S54 rhomboid" evidence="8">
    <location>
        <begin position="54"/>
        <end position="193"/>
    </location>
</feature>
<dbReference type="PANTHER" id="PTHR43731">
    <property type="entry name" value="RHOMBOID PROTEASE"/>
    <property type="match status" value="1"/>
</dbReference>
<evidence type="ECO:0000313" key="10">
    <source>
        <dbReference type="Proteomes" id="UP000272464"/>
    </source>
</evidence>
<protein>
    <submittedName>
        <fullName evidence="9">Rhomboid family intramembrane serine protease</fullName>
    </submittedName>
</protein>
<dbReference type="GO" id="GO:0016020">
    <property type="term" value="C:membrane"/>
    <property type="evidence" value="ECO:0007669"/>
    <property type="project" value="UniProtKB-SubCell"/>
</dbReference>
<dbReference type="InterPro" id="IPR035952">
    <property type="entry name" value="Rhomboid-like_sf"/>
</dbReference>
<dbReference type="GO" id="GO:0004252">
    <property type="term" value="F:serine-type endopeptidase activity"/>
    <property type="evidence" value="ECO:0007669"/>
    <property type="project" value="InterPro"/>
</dbReference>
<dbReference type="InterPro" id="IPR022764">
    <property type="entry name" value="Peptidase_S54_rhomboid_dom"/>
</dbReference>